<reference evidence="3 4" key="1">
    <citation type="submission" date="2021-06" db="EMBL/GenBank/DDBJ databases">
        <authorList>
            <person name="Palmer J.M."/>
        </authorList>
    </citation>
    <scope>NUCLEOTIDE SEQUENCE [LARGE SCALE GENOMIC DNA]</scope>
    <source>
        <strain evidence="3 4">XC_2019</strain>
        <tissue evidence="3">Muscle</tissue>
    </source>
</reference>
<feature type="signal peptide" evidence="1">
    <location>
        <begin position="1"/>
        <end position="29"/>
    </location>
</feature>
<keyword evidence="1" id="KW-0732">Signal</keyword>
<feature type="non-terminal residue" evidence="3">
    <location>
        <position position="126"/>
    </location>
</feature>
<evidence type="ECO:0000256" key="1">
    <source>
        <dbReference type="SAM" id="SignalP"/>
    </source>
</evidence>
<dbReference type="EMBL" id="JAHRIN010035133">
    <property type="protein sequence ID" value="MEQ2203881.1"/>
    <property type="molecule type" value="Genomic_DNA"/>
</dbReference>
<evidence type="ECO:0000259" key="2">
    <source>
        <dbReference type="Pfam" id="PF16489"/>
    </source>
</evidence>
<protein>
    <submittedName>
        <fullName evidence="3">Adhesion G protein-coupled receptor L2</fullName>
    </submittedName>
</protein>
<dbReference type="Proteomes" id="UP001434883">
    <property type="component" value="Unassembled WGS sequence"/>
</dbReference>
<feature type="domain" description="AGRL2-4 GAIN subdomain A" evidence="2">
    <location>
        <begin position="59"/>
        <end position="111"/>
    </location>
</feature>
<evidence type="ECO:0000313" key="3">
    <source>
        <dbReference type="EMBL" id="MEQ2203881.1"/>
    </source>
</evidence>
<evidence type="ECO:0000313" key="4">
    <source>
        <dbReference type="Proteomes" id="UP001434883"/>
    </source>
</evidence>
<name>A0ABV0R6W9_9TELE</name>
<sequence length="126" mass="13699">MSDQQETLYPSKVLASLQLLCFFLSLCAAAGTATFLCNMMGTWCSKGPDLSNCTSHWVTQVAQKIRSGESAANLANELARHTQGPVFAGDVSSSVRLMEQLVDILDAQLQELRPNEKDSAGRSFNK</sequence>
<dbReference type="Gene3D" id="1.25.40.610">
    <property type="match status" value="1"/>
</dbReference>
<gene>
    <name evidence="3" type="primary">ADGRL2_2</name>
    <name evidence="3" type="ORF">XENOCAPTIV_004885</name>
</gene>
<dbReference type="Pfam" id="PF16489">
    <property type="entry name" value="GAIN"/>
    <property type="match status" value="1"/>
</dbReference>
<feature type="chain" id="PRO_5045177801" evidence="1">
    <location>
        <begin position="30"/>
        <end position="126"/>
    </location>
</feature>
<keyword evidence="4" id="KW-1185">Reference proteome</keyword>
<proteinExistence type="predicted"/>
<dbReference type="InterPro" id="IPR032471">
    <property type="entry name" value="AGRL2-4_GAIN_subdom_A"/>
</dbReference>
<comment type="caution">
    <text evidence="3">The sequence shown here is derived from an EMBL/GenBank/DDBJ whole genome shotgun (WGS) entry which is preliminary data.</text>
</comment>
<accession>A0ABV0R6W9</accession>
<organism evidence="3 4">
    <name type="scientific">Xenoophorus captivus</name>
    <dbReference type="NCBI Taxonomy" id="1517983"/>
    <lineage>
        <taxon>Eukaryota</taxon>
        <taxon>Metazoa</taxon>
        <taxon>Chordata</taxon>
        <taxon>Craniata</taxon>
        <taxon>Vertebrata</taxon>
        <taxon>Euteleostomi</taxon>
        <taxon>Actinopterygii</taxon>
        <taxon>Neopterygii</taxon>
        <taxon>Teleostei</taxon>
        <taxon>Neoteleostei</taxon>
        <taxon>Acanthomorphata</taxon>
        <taxon>Ovalentaria</taxon>
        <taxon>Atherinomorphae</taxon>
        <taxon>Cyprinodontiformes</taxon>
        <taxon>Goodeidae</taxon>
        <taxon>Xenoophorus</taxon>
    </lineage>
</organism>
<keyword evidence="3" id="KW-0675">Receptor</keyword>